<dbReference type="Pfam" id="PF00126">
    <property type="entry name" value="HTH_1"/>
    <property type="match status" value="1"/>
</dbReference>
<dbReference type="STRING" id="1335048.AKL17_3666"/>
<dbReference type="EMBL" id="CP012661">
    <property type="protein sequence ID" value="AMY70889.1"/>
    <property type="molecule type" value="Genomic_DNA"/>
</dbReference>
<keyword evidence="3" id="KW-0238">DNA-binding</keyword>
<evidence type="ECO:0000259" key="5">
    <source>
        <dbReference type="PROSITE" id="PS50931"/>
    </source>
</evidence>
<accession>A0A165STF6</accession>
<dbReference type="InterPro" id="IPR000847">
    <property type="entry name" value="LysR_HTH_N"/>
</dbReference>
<keyword evidence="2" id="KW-0805">Transcription regulation</keyword>
<dbReference type="Pfam" id="PF03466">
    <property type="entry name" value="LysR_substrate"/>
    <property type="match status" value="1"/>
</dbReference>
<proteinExistence type="inferred from homology"/>
<dbReference type="SUPFAM" id="SSF46785">
    <property type="entry name" value="Winged helix' DNA-binding domain"/>
    <property type="match status" value="1"/>
</dbReference>
<evidence type="ECO:0000313" key="6">
    <source>
        <dbReference type="EMBL" id="AMY70889.1"/>
    </source>
</evidence>
<evidence type="ECO:0000256" key="3">
    <source>
        <dbReference type="ARBA" id="ARBA00023125"/>
    </source>
</evidence>
<dbReference type="CDD" id="cd08414">
    <property type="entry name" value="PBP2_LTTR_aromatics_like"/>
    <property type="match status" value="1"/>
</dbReference>
<dbReference type="InterPro" id="IPR036390">
    <property type="entry name" value="WH_DNA-bd_sf"/>
</dbReference>
<dbReference type="AlphaFoldDB" id="A0A165STF6"/>
<keyword evidence="4" id="KW-0804">Transcription</keyword>
<feature type="domain" description="HTH lysR-type" evidence="5">
    <location>
        <begin position="23"/>
        <end position="71"/>
    </location>
</feature>
<dbReference type="InterPro" id="IPR036388">
    <property type="entry name" value="WH-like_DNA-bd_sf"/>
</dbReference>
<dbReference type="PANTHER" id="PTHR30346:SF0">
    <property type="entry name" value="HCA OPERON TRANSCRIPTIONAL ACTIVATOR HCAR"/>
    <property type="match status" value="1"/>
</dbReference>
<comment type="similarity">
    <text evidence="1">Belongs to the LysR transcriptional regulatory family.</text>
</comment>
<gene>
    <name evidence="6" type="ORF">AKL17_3666</name>
</gene>
<dbReference type="KEGG" id="daa:AKL17_3666"/>
<name>A0A165STF6_9RHOB</name>
<dbReference type="PATRIC" id="fig|1335048.3.peg.3801"/>
<dbReference type="Gene3D" id="1.10.10.10">
    <property type="entry name" value="Winged helix-like DNA-binding domain superfamily/Winged helix DNA-binding domain"/>
    <property type="match status" value="1"/>
</dbReference>
<dbReference type="GO" id="GO:0003700">
    <property type="term" value="F:DNA-binding transcription factor activity"/>
    <property type="evidence" value="ECO:0007669"/>
    <property type="project" value="InterPro"/>
</dbReference>
<evidence type="ECO:0000313" key="7">
    <source>
        <dbReference type="Proteomes" id="UP000076128"/>
    </source>
</evidence>
<dbReference type="PANTHER" id="PTHR30346">
    <property type="entry name" value="TRANSCRIPTIONAL DUAL REGULATOR HCAR-RELATED"/>
    <property type="match status" value="1"/>
</dbReference>
<dbReference type="Gene3D" id="3.40.190.10">
    <property type="entry name" value="Periplasmic binding protein-like II"/>
    <property type="match status" value="2"/>
</dbReference>
<dbReference type="GO" id="GO:0032993">
    <property type="term" value="C:protein-DNA complex"/>
    <property type="evidence" value="ECO:0007669"/>
    <property type="project" value="TreeGrafter"/>
</dbReference>
<organism evidence="6 7">
    <name type="scientific">Frigidibacter mobilis</name>
    <dbReference type="NCBI Taxonomy" id="1335048"/>
    <lineage>
        <taxon>Bacteria</taxon>
        <taxon>Pseudomonadati</taxon>
        <taxon>Pseudomonadota</taxon>
        <taxon>Alphaproteobacteria</taxon>
        <taxon>Rhodobacterales</taxon>
        <taxon>Paracoccaceae</taxon>
        <taxon>Frigidibacter</taxon>
    </lineage>
</organism>
<dbReference type="PRINTS" id="PR00039">
    <property type="entry name" value="HTHLYSR"/>
</dbReference>
<dbReference type="PROSITE" id="PS50931">
    <property type="entry name" value="HTH_LYSR"/>
    <property type="match status" value="1"/>
</dbReference>
<dbReference type="InterPro" id="IPR005119">
    <property type="entry name" value="LysR_subst-bd"/>
</dbReference>
<keyword evidence="7" id="KW-1185">Reference proteome</keyword>
<reference evidence="6 7" key="1">
    <citation type="submission" date="2015-09" db="EMBL/GenBank/DDBJ databases">
        <title>Complete genome sequence of Defluviimonas alba cai42t isolated from an oilfield in Xinjiang.</title>
        <authorList>
            <person name="Geng S."/>
            <person name="Pan X."/>
            <person name="Wu X."/>
        </authorList>
    </citation>
    <scope>NUCLEOTIDE SEQUENCE [LARGE SCALE GENOMIC DNA]</scope>
    <source>
        <strain evidence="7">cai42</strain>
    </source>
</reference>
<evidence type="ECO:0000256" key="1">
    <source>
        <dbReference type="ARBA" id="ARBA00009437"/>
    </source>
</evidence>
<dbReference type="SUPFAM" id="SSF53850">
    <property type="entry name" value="Periplasmic binding protein-like II"/>
    <property type="match status" value="1"/>
</dbReference>
<protein>
    <submittedName>
        <fullName evidence="6">Transcriptional regulator, LysR family</fullName>
    </submittedName>
</protein>
<evidence type="ECO:0000256" key="4">
    <source>
        <dbReference type="ARBA" id="ARBA00023163"/>
    </source>
</evidence>
<evidence type="ECO:0000256" key="2">
    <source>
        <dbReference type="ARBA" id="ARBA00023015"/>
    </source>
</evidence>
<dbReference type="Proteomes" id="UP000076128">
    <property type="component" value="Chromosome"/>
</dbReference>
<dbReference type="GO" id="GO:0003677">
    <property type="term" value="F:DNA binding"/>
    <property type="evidence" value="ECO:0007669"/>
    <property type="project" value="UniProtKB-KW"/>
</dbReference>
<sequence>MSSLGRESFLGTRIPLLSLIQTLAVAEYLNFRHAANAMGISQSSVSARVKALEEDIGILLFERHARGVRLTEAGRHFIERVTVGVEQLDHAVRTAGMVARGEHGRLRVGIHALIPGSFLASLIERYREQHPGIDVEIAEGTARDCVMRLRANGLDLTFVAGSPEFPDCHSRPIWRERLLAALPARHPLADGAGVTWADLAGDTFIVRQGGTGPQVHDHIVMRLASSSPELSILRFDVERGTLLSMVAQGYGVTIAGEATTLLHASGVTFLPILDEPESLPFSAIWSPHNRSPALRSLLDLACQMNRSGRSI</sequence>